<protein>
    <submittedName>
        <fullName evidence="1">Uncharacterized protein</fullName>
    </submittedName>
</protein>
<evidence type="ECO:0000313" key="1">
    <source>
        <dbReference type="EMBL" id="MPM33731.1"/>
    </source>
</evidence>
<gene>
    <name evidence="1" type="ORF">SDC9_80309</name>
</gene>
<comment type="caution">
    <text evidence="1">The sequence shown here is derived from an EMBL/GenBank/DDBJ whole genome shotgun (WGS) entry which is preliminary data.</text>
</comment>
<sequence>MMIMHLSISQITYLSKCHMYVKNNKFEKEDETRLVFLKPNDPNLIQIASEHLCDKYICIEKGKEQWKEYDPSDERCV</sequence>
<reference evidence="1" key="1">
    <citation type="submission" date="2019-08" db="EMBL/GenBank/DDBJ databases">
        <authorList>
            <person name="Kucharzyk K."/>
            <person name="Murdoch R.W."/>
            <person name="Higgins S."/>
            <person name="Loffler F."/>
        </authorList>
    </citation>
    <scope>NUCLEOTIDE SEQUENCE</scope>
</reference>
<organism evidence="1">
    <name type="scientific">bioreactor metagenome</name>
    <dbReference type="NCBI Taxonomy" id="1076179"/>
    <lineage>
        <taxon>unclassified sequences</taxon>
        <taxon>metagenomes</taxon>
        <taxon>ecological metagenomes</taxon>
    </lineage>
</organism>
<dbReference type="EMBL" id="VSSQ01006745">
    <property type="protein sequence ID" value="MPM33731.1"/>
    <property type="molecule type" value="Genomic_DNA"/>
</dbReference>
<proteinExistence type="predicted"/>
<dbReference type="AlphaFoldDB" id="A0A644Z147"/>
<accession>A0A644Z147</accession>
<name>A0A644Z147_9ZZZZ</name>